<evidence type="ECO:0000313" key="4">
    <source>
        <dbReference type="Proteomes" id="UP000297549"/>
    </source>
</evidence>
<feature type="region of interest" description="Disordered" evidence="2">
    <location>
        <begin position="352"/>
        <end position="371"/>
    </location>
</feature>
<feature type="binding site" evidence="1">
    <location>
        <position position="313"/>
    </location>
    <ligand>
        <name>Zn(2+)</name>
        <dbReference type="ChEBI" id="CHEBI:29105"/>
    </ligand>
</feature>
<evidence type="ECO:0000256" key="1">
    <source>
        <dbReference type="PIRSR" id="PIRSR607822-1"/>
    </source>
</evidence>
<dbReference type="Pfam" id="PF05147">
    <property type="entry name" value="LANC_like"/>
    <property type="match status" value="1"/>
</dbReference>
<comment type="caution">
    <text evidence="3">The sequence shown here is derived from an EMBL/GenBank/DDBJ whole genome shotgun (WGS) entry which is preliminary data.</text>
</comment>
<evidence type="ECO:0000313" key="3">
    <source>
        <dbReference type="EMBL" id="TGE24554.1"/>
    </source>
</evidence>
<dbReference type="EMBL" id="SRLC01000001">
    <property type="protein sequence ID" value="TGE24554.1"/>
    <property type="molecule type" value="Genomic_DNA"/>
</dbReference>
<keyword evidence="1" id="KW-0862">Zinc</keyword>
<name>A0A4Z0Q4N0_9BACT</name>
<dbReference type="SMART" id="SM01260">
    <property type="entry name" value="LANC_like"/>
    <property type="match status" value="1"/>
</dbReference>
<dbReference type="OrthoDB" id="6313827at2"/>
<dbReference type="SUPFAM" id="SSF158745">
    <property type="entry name" value="LanC-like"/>
    <property type="match status" value="1"/>
</dbReference>
<dbReference type="PRINTS" id="PR01950">
    <property type="entry name" value="LANCSUPER"/>
</dbReference>
<keyword evidence="4" id="KW-1185">Reference proteome</keyword>
<reference evidence="3 4" key="1">
    <citation type="submission" date="2019-04" db="EMBL/GenBank/DDBJ databases">
        <authorList>
            <person name="Feng G."/>
            <person name="Zhang J."/>
            <person name="Zhu H."/>
        </authorList>
    </citation>
    <scope>NUCLEOTIDE SEQUENCE [LARGE SCALE GENOMIC DNA]</scope>
    <source>
        <strain evidence="3 4">JCM 31653</strain>
    </source>
</reference>
<dbReference type="GO" id="GO:0031179">
    <property type="term" value="P:peptide modification"/>
    <property type="evidence" value="ECO:0007669"/>
    <property type="project" value="InterPro"/>
</dbReference>
<keyword evidence="1" id="KW-0479">Metal-binding</keyword>
<dbReference type="GO" id="GO:0046872">
    <property type="term" value="F:metal ion binding"/>
    <property type="evidence" value="ECO:0007669"/>
    <property type="project" value="UniProtKB-KW"/>
</dbReference>
<feature type="binding site" evidence="1">
    <location>
        <position position="314"/>
    </location>
    <ligand>
        <name>Zn(2+)</name>
        <dbReference type="ChEBI" id="CHEBI:29105"/>
    </ligand>
</feature>
<sequence length="407" mass="43425">MIEQTGLARRVRAKIQEIQAALTTTPPPPGQALSLMAGPGGSILYYFYMAKMQDSGELYDHAFALLEQALDTMEHTAADSLTYCDGIVGFGVLFQLLATEGLIDAEADDVLLALDELIVAYTVAQLQAGNLDFLHGAIGNGFYLLSRLGTPATDHCLYGLISCLRDTAVRDAAGIRWHDQASGLNNFAAGAVDLGLAHGLSSKLVFLARCIGAGVRVEDCTRLLTGGIHYLLRQAGAGGPGNIYPSIIPAAGSARRTSRLAWCYGDLCVCTALLFAGKALANADWVRQAYHLARGAAERTTPERTAISDAGFCHGTAGVAHIFNRLYLESRHDDFRKARDYWLEQTLEHTSWPAPPAEPSPAPPGSAPSPGSFLLEGLMGTSLVLQSCLATTPEALAWDAVFLLNFS</sequence>
<dbReference type="AlphaFoldDB" id="A0A4Z0Q4N0"/>
<accession>A0A4Z0Q4N0</accession>
<dbReference type="InterPro" id="IPR007822">
    <property type="entry name" value="LANC-like"/>
</dbReference>
<dbReference type="PRINTS" id="PR01955">
    <property type="entry name" value="LANCFRANKIA"/>
</dbReference>
<evidence type="ECO:0008006" key="5">
    <source>
        <dbReference type="Google" id="ProtNLM"/>
    </source>
</evidence>
<evidence type="ECO:0000256" key="2">
    <source>
        <dbReference type="SAM" id="MobiDB-lite"/>
    </source>
</evidence>
<dbReference type="RefSeq" id="WP_135462138.1">
    <property type="nucleotide sequence ID" value="NZ_SRLC01000001.1"/>
</dbReference>
<organism evidence="3 4">
    <name type="scientific">Hymenobacter aquaticus</name>
    <dbReference type="NCBI Taxonomy" id="1867101"/>
    <lineage>
        <taxon>Bacteria</taxon>
        <taxon>Pseudomonadati</taxon>
        <taxon>Bacteroidota</taxon>
        <taxon>Cytophagia</taxon>
        <taxon>Cytophagales</taxon>
        <taxon>Hymenobacteraceae</taxon>
        <taxon>Hymenobacter</taxon>
    </lineage>
</organism>
<feature type="compositionally biased region" description="Pro residues" evidence="2">
    <location>
        <begin position="353"/>
        <end position="367"/>
    </location>
</feature>
<proteinExistence type="predicted"/>
<dbReference type="Gene3D" id="1.50.10.20">
    <property type="match status" value="1"/>
</dbReference>
<dbReference type="Proteomes" id="UP000297549">
    <property type="component" value="Unassembled WGS sequence"/>
</dbReference>
<gene>
    <name evidence="3" type="ORF">E5K00_04900</name>
</gene>
<protein>
    <recommendedName>
        <fullName evidence="5">Lanthionine synthetase C family protein</fullName>
    </recommendedName>
</protein>
<feature type="binding site" evidence="1">
    <location>
        <position position="263"/>
    </location>
    <ligand>
        <name>Zn(2+)</name>
        <dbReference type="ChEBI" id="CHEBI:29105"/>
    </ligand>
</feature>